<dbReference type="InterPro" id="IPR015422">
    <property type="entry name" value="PyrdxlP-dep_Trfase_small"/>
</dbReference>
<organism evidence="2 3">
    <name type="scientific">Methanococcoides methylutens</name>
    <dbReference type="NCBI Taxonomy" id="2226"/>
    <lineage>
        <taxon>Archaea</taxon>
        <taxon>Methanobacteriati</taxon>
        <taxon>Methanobacteriota</taxon>
        <taxon>Stenosarchaea group</taxon>
        <taxon>Methanomicrobia</taxon>
        <taxon>Methanosarcinales</taxon>
        <taxon>Methanosarcinaceae</taxon>
        <taxon>Methanococcoides</taxon>
    </lineage>
</organism>
<dbReference type="PANTHER" id="PTHR30244">
    <property type="entry name" value="TRANSAMINASE"/>
    <property type="match status" value="1"/>
</dbReference>
<keyword evidence="1" id="KW-0663">Pyridoxal phosphate</keyword>
<gene>
    <name evidence="2" type="ORF">LI82_03745</name>
</gene>
<dbReference type="OrthoDB" id="10355at2157"/>
<dbReference type="GO" id="GO:0030170">
    <property type="term" value="F:pyridoxal phosphate binding"/>
    <property type="evidence" value="ECO:0007669"/>
    <property type="project" value="TreeGrafter"/>
</dbReference>
<dbReference type="InterPro" id="IPR015424">
    <property type="entry name" value="PyrdxlP-dep_Trfase"/>
</dbReference>
<dbReference type="InterPro" id="IPR015421">
    <property type="entry name" value="PyrdxlP-dep_Trfase_major"/>
</dbReference>
<dbReference type="Gene3D" id="3.90.1150.10">
    <property type="entry name" value="Aspartate Aminotransferase, domain 1"/>
    <property type="match status" value="1"/>
</dbReference>
<dbReference type="Pfam" id="PF01041">
    <property type="entry name" value="DegT_DnrJ_EryC1"/>
    <property type="match status" value="1"/>
</dbReference>
<reference evidence="2 3" key="1">
    <citation type="submission" date="2014-09" db="EMBL/GenBank/DDBJ databases">
        <title>Draft genome sequence of an obligately methylotrophic methanogen, Methanococcoides methylutens, isolated from marine sediment.</title>
        <authorList>
            <person name="Guan Y."/>
            <person name="Ngugi D.K."/>
            <person name="Blom J."/>
            <person name="Ali S."/>
            <person name="Ferry J.G."/>
            <person name="Stingl U."/>
        </authorList>
    </citation>
    <scope>NUCLEOTIDE SEQUENCE [LARGE SCALE GENOMIC DNA]</scope>
    <source>
        <strain evidence="2 3">DSM 2657</strain>
    </source>
</reference>
<accession>A0A099T232</accession>
<sequence length="394" mass="44755">MIPVSQAPIYIREILKTVFAYSTNYSTESRDFQDQISNYLGCRHINLTSSGFSGLYSILRSSDLKKGDEVIVPAYTCEDVPRLVIEMGYKVKFVDIEPCTCNMDPIDLHDKISKDTKVVIAAHMFGYPCSIVDITETSHDYGAIVVEDSCQSMGAEYNGKKVGTFGDVGLFSLNMGKPISTIHGGIICTNNKDFSEKISAIIATFNDCSIMQQMNTFAHLIGYSFCNNRNFYSLIYKLIGEKHPNSYFEIQDLMYKFTEFQSILGIQQLSKLDTFNNIRIKNANYLMDNLKPYGLFFPKISKQTKPIFLRLPIYFENVNRANRNKIITMFKHSGIEITPYLLRESLPFLFAEGSTDYPRADRMTSNTLTIPTHPGLTNDNLDQIIDLLNNRVDI</sequence>
<dbReference type="PANTHER" id="PTHR30244:SF34">
    <property type="entry name" value="DTDP-4-AMINO-4,6-DIDEOXYGALACTOSE TRANSAMINASE"/>
    <property type="match status" value="1"/>
</dbReference>
<dbReference type="SUPFAM" id="SSF53383">
    <property type="entry name" value="PLP-dependent transferases"/>
    <property type="match status" value="1"/>
</dbReference>
<dbReference type="AlphaFoldDB" id="A0A099T232"/>
<comment type="similarity">
    <text evidence="1">Belongs to the DegT/DnrJ/EryC1 family.</text>
</comment>
<protein>
    <recommendedName>
        <fullName evidence="4">Aminotransferase DegT</fullName>
    </recommendedName>
</protein>
<evidence type="ECO:0000313" key="2">
    <source>
        <dbReference type="EMBL" id="KGK99152.1"/>
    </source>
</evidence>
<evidence type="ECO:0008006" key="4">
    <source>
        <dbReference type="Google" id="ProtNLM"/>
    </source>
</evidence>
<dbReference type="Gene3D" id="3.40.640.10">
    <property type="entry name" value="Type I PLP-dependent aspartate aminotransferase-like (Major domain)"/>
    <property type="match status" value="1"/>
</dbReference>
<proteinExistence type="inferred from homology"/>
<dbReference type="EMBL" id="JRHO01000009">
    <property type="protein sequence ID" value="KGK99152.1"/>
    <property type="molecule type" value="Genomic_DNA"/>
</dbReference>
<evidence type="ECO:0000313" key="3">
    <source>
        <dbReference type="Proteomes" id="UP000029859"/>
    </source>
</evidence>
<comment type="caution">
    <text evidence="2">The sequence shown here is derived from an EMBL/GenBank/DDBJ whole genome shotgun (WGS) entry which is preliminary data.</text>
</comment>
<dbReference type="PIRSF" id="PIRSF000390">
    <property type="entry name" value="PLP_StrS"/>
    <property type="match status" value="1"/>
</dbReference>
<keyword evidence="3" id="KW-1185">Reference proteome</keyword>
<dbReference type="GO" id="GO:0008483">
    <property type="term" value="F:transaminase activity"/>
    <property type="evidence" value="ECO:0007669"/>
    <property type="project" value="TreeGrafter"/>
</dbReference>
<name>A0A099T232_METMT</name>
<dbReference type="RefSeq" id="WP_048193569.1">
    <property type="nucleotide sequence ID" value="NZ_CAAGSM010000002.1"/>
</dbReference>
<dbReference type="Proteomes" id="UP000029859">
    <property type="component" value="Unassembled WGS sequence"/>
</dbReference>
<evidence type="ECO:0000256" key="1">
    <source>
        <dbReference type="RuleBase" id="RU004508"/>
    </source>
</evidence>
<dbReference type="InterPro" id="IPR000653">
    <property type="entry name" value="DegT/StrS_aminotransferase"/>
</dbReference>
<dbReference type="GO" id="GO:0000271">
    <property type="term" value="P:polysaccharide biosynthetic process"/>
    <property type="evidence" value="ECO:0007669"/>
    <property type="project" value="TreeGrafter"/>
</dbReference>